<dbReference type="InterPro" id="IPR025724">
    <property type="entry name" value="GAG-pre-integrase_dom"/>
</dbReference>
<feature type="region of interest" description="Disordered" evidence="1">
    <location>
        <begin position="306"/>
        <end position="329"/>
    </location>
</feature>
<dbReference type="EMBL" id="BKCJ010002472">
    <property type="protein sequence ID" value="GEU48793.1"/>
    <property type="molecule type" value="Genomic_DNA"/>
</dbReference>
<dbReference type="AlphaFoldDB" id="A0A6L2KH43"/>
<feature type="domain" description="GAG-pre-integrase" evidence="2">
    <location>
        <begin position="410"/>
        <end position="456"/>
    </location>
</feature>
<dbReference type="InterPro" id="IPR039537">
    <property type="entry name" value="Retrotran_Ty1/copia-like"/>
</dbReference>
<feature type="compositionally biased region" description="Basic and acidic residues" evidence="1">
    <location>
        <begin position="306"/>
        <end position="318"/>
    </location>
</feature>
<comment type="caution">
    <text evidence="3">The sequence shown here is derived from an EMBL/GenBank/DDBJ whole genome shotgun (WGS) entry which is preliminary data.</text>
</comment>
<dbReference type="Pfam" id="PF14223">
    <property type="entry name" value="Retrotran_gag_2"/>
    <property type="match status" value="1"/>
</dbReference>
<dbReference type="PANTHER" id="PTHR42648:SF28">
    <property type="entry name" value="TRANSPOSON-ENCODED PROTEIN WITH RIBONUCLEASE H-LIKE AND RETROVIRUS ZINC FINGER-LIKE DOMAINS"/>
    <property type="match status" value="1"/>
</dbReference>
<organism evidence="3">
    <name type="scientific">Tanacetum cinerariifolium</name>
    <name type="common">Dalmatian daisy</name>
    <name type="synonym">Chrysanthemum cinerariifolium</name>
    <dbReference type="NCBI Taxonomy" id="118510"/>
    <lineage>
        <taxon>Eukaryota</taxon>
        <taxon>Viridiplantae</taxon>
        <taxon>Streptophyta</taxon>
        <taxon>Embryophyta</taxon>
        <taxon>Tracheophyta</taxon>
        <taxon>Spermatophyta</taxon>
        <taxon>Magnoliopsida</taxon>
        <taxon>eudicotyledons</taxon>
        <taxon>Gunneridae</taxon>
        <taxon>Pentapetalae</taxon>
        <taxon>asterids</taxon>
        <taxon>campanulids</taxon>
        <taxon>Asterales</taxon>
        <taxon>Asteraceae</taxon>
        <taxon>Asteroideae</taxon>
        <taxon>Anthemideae</taxon>
        <taxon>Anthemidinae</taxon>
        <taxon>Tanacetum</taxon>
    </lineage>
</organism>
<accession>A0A6L2KH43</accession>
<reference evidence="3" key="1">
    <citation type="journal article" date="2019" name="Sci. Rep.">
        <title>Draft genome of Tanacetum cinerariifolium, the natural source of mosquito coil.</title>
        <authorList>
            <person name="Yamashiro T."/>
            <person name="Shiraishi A."/>
            <person name="Satake H."/>
            <person name="Nakayama K."/>
        </authorList>
    </citation>
    <scope>NUCLEOTIDE SEQUENCE</scope>
</reference>
<evidence type="ECO:0000313" key="3">
    <source>
        <dbReference type="EMBL" id="GEU48793.1"/>
    </source>
</evidence>
<protein>
    <submittedName>
        <fullName evidence="3">Retrovirus-related Pol polyprotein from transposon TNT 1-94</fullName>
    </submittedName>
</protein>
<evidence type="ECO:0000256" key="1">
    <source>
        <dbReference type="SAM" id="MobiDB-lite"/>
    </source>
</evidence>
<dbReference type="Pfam" id="PF13976">
    <property type="entry name" value="gag_pre-integrs"/>
    <property type="match status" value="1"/>
</dbReference>
<gene>
    <name evidence="3" type="ORF">Tci_020771</name>
</gene>
<feature type="compositionally biased region" description="Basic residues" evidence="1">
    <location>
        <begin position="319"/>
        <end position="329"/>
    </location>
</feature>
<evidence type="ECO:0000259" key="2">
    <source>
        <dbReference type="Pfam" id="PF13976"/>
    </source>
</evidence>
<proteinExistence type="predicted"/>
<name>A0A6L2KH43_TANCI</name>
<sequence>MDVKTTFLNGELDEEVDLKKEFLSSRFSMKEMREADVILVSTTMNTSEKLMLNNDQVVSQLECSMMIGCLMYAMTCTRLILLLQWFVIYWISISLEGSINTSWINNPEDNSSISGWVFLLGGAIGKEAKRLRNLILEISLWSNLIAPISMHCDIVSTLAKAYRQIYSEKPRHLGAIYPNKVIEDSLNQKKLHEPLAEAKPISMKVEDWTLLDRKALGVVTLSLAKNVAYNVVNEMTTYDLIKALFNMYEKPSASNKVFLIRQLVNTKMKEGASIEDHVNEFNSILSRKDICRKTFEEYLNSLLSEKDKGGGRKQDRGQKKNKGRSKSKKRARDYDEALVFCVENTVEERIMDYGASFHANFFKEELERFRLRSGKTLKDVRYIPGLKRRLISIGQLKRKVTMINTTIYGKANATLWHQRLRHMSVKGIKILASKGRILDLQKVVVGFCEPCVLLKQKNVNFIKSWNTRKLQMLELVHTDVYGPTFVASIDVSHYYVTFIDDNRRKVKCLNSDNGGENGRREFFEYCAENRIKMLKQSGKHLNIMVLIKELTEH</sequence>
<dbReference type="PANTHER" id="PTHR42648">
    <property type="entry name" value="TRANSPOSASE, PUTATIVE-RELATED"/>
    <property type="match status" value="1"/>
</dbReference>